<dbReference type="EMBL" id="FQXV01000004">
    <property type="protein sequence ID" value="SHH91771.1"/>
    <property type="molecule type" value="Genomic_DNA"/>
</dbReference>
<dbReference type="Gene3D" id="1.10.3210.10">
    <property type="entry name" value="Hypothetical protein af1432"/>
    <property type="match status" value="1"/>
</dbReference>
<dbReference type="InterPro" id="IPR003607">
    <property type="entry name" value="HD/PDEase_dom"/>
</dbReference>
<dbReference type="Proteomes" id="UP000183995">
    <property type="component" value="Unassembled WGS sequence"/>
</dbReference>
<keyword evidence="3" id="KW-1185">Reference proteome</keyword>
<dbReference type="OrthoDB" id="155250at2"/>
<dbReference type="AlphaFoldDB" id="A0A1M5WWA1"/>
<sequence length="171" mass="19012">MSTVGQVLDAMIGYYAGDVRRINHFLKVYGFARSIGEKEGLTSDELLILEIAALTHDIGIRNSEKKYNSAAGNYQELEGPPEARKMLESLGFDKRVVDRVCWLIAHHHTYGALDGPDHAILVEADFLVNAFEDAMPLSSIRSVKEKVFTTRTGKMYLDTLYISKTSEGTAP</sequence>
<evidence type="ECO:0000313" key="3">
    <source>
        <dbReference type="Proteomes" id="UP000183995"/>
    </source>
</evidence>
<reference evidence="2 3" key="1">
    <citation type="submission" date="2016-11" db="EMBL/GenBank/DDBJ databases">
        <authorList>
            <person name="Jaros S."/>
            <person name="Januszkiewicz K."/>
            <person name="Wedrychowicz H."/>
        </authorList>
    </citation>
    <scope>NUCLEOTIDE SEQUENCE [LARGE SCALE GENOMIC DNA]</scope>
    <source>
        <strain evidence="2 3">DSM 10068</strain>
    </source>
</reference>
<accession>A0A1M5WWA1</accession>
<dbReference type="CDD" id="cd00077">
    <property type="entry name" value="HDc"/>
    <property type="match status" value="1"/>
</dbReference>
<dbReference type="SUPFAM" id="SSF109604">
    <property type="entry name" value="HD-domain/PDEase-like"/>
    <property type="match status" value="1"/>
</dbReference>
<proteinExistence type="predicted"/>
<dbReference type="STRING" id="1123282.SAMN02745823_01423"/>
<feature type="domain" description="HD" evidence="1">
    <location>
        <begin position="21"/>
        <end position="111"/>
    </location>
</feature>
<dbReference type="InterPro" id="IPR006674">
    <property type="entry name" value="HD_domain"/>
</dbReference>
<name>A0A1M5WWA1_9FIRM</name>
<protein>
    <submittedName>
        <fullName evidence="2">HD domain-containing protein</fullName>
    </submittedName>
</protein>
<dbReference type="RefSeq" id="WP_143162295.1">
    <property type="nucleotide sequence ID" value="NZ_FQXV01000004.1"/>
</dbReference>
<dbReference type="Pfam" id="PF01966">
    <property type="entry name" value="HD"/>
    <property type="match status" value="1"/>
</dbReference>
<evidence type="ECO:0000313" key="2">
    <source>
        <dbReference type="EMBL" id="SHH91771.1"/>
    </source>
</evidence>
<evidence type="ECO:0000259" key="1">
    <source>
        <dbReference type="Pfam" id="PF01966"/>
    </source>
</evidence>
<gene>
    <name evidence="2" type="ORF">SAMN02745823_01423</name>
</gene>
<organism evidence="2 3">
    <name type="scientific">Sporobacter termitidis DSM 10068</name>
    <dbReference type="NCBI Taxonomy" id="1123282"/>
    <lineage>
        <taxon>Bacteria</taxon>
        <taxon>Bacillati</taxon>
        <taxon>Bacillota</taxon>
        <taxon>Clostridia</taxon>
        <taxon>Eubacteriales</taxon>
        <taxon>Oscillospiraceae</taxon>
        <taxon>Sporobacter</taxon>
    </lineage>
</organism>